<reference evidence="3" key="1">
    <citation type="submission" date="2025-08" db="UniProtKB">
        <authorList>
            <consortium name="RefSeq"/>
        </authorList>
    </citation>
    <scope>IDENTIFICATION</scope>
    <source>
        <tissue evidence="3">Gonad</tissue>
    </source>
</reference>
<dbReference type="InterPro" id="IPR012337">
    <property type="entry name" value="RNaseH-like_sf"/>
</dbReference>
<sequence>MVRSRLDRLPGAEQTSTVQSIKATLRDLEVKVSSVLAEVRQQITNVNNSRDRAPRTTEGRVGRPRYMIDPGSVRESFEQGLPFNIGARLHGVSTSTFYRRRREMCLTQRQRYTDITDQQLDNRTRQITAIDSNCGTQMAMGALITQGIRVARERVYQSLRRVDPQGVAARWRPPVPRQGYFVPCPNWIWHLDSHHKLNGVYQSRWKISIQAAVDGYSRTCVYLGASGYNTASQTLRMFLRGVREYGLPRRIRTDHGGENNAVGRLMVEIRGTSYEVHFKGPSVHNARIERFWGTMRDHATKRFINLFDAFEREGILDPNSRLDILALHFVFLPIINSALDTFRAFYNNHPVSTAPYNMSPNQLRAFGFADNIDRQYTAVHEHYNGQPVDIDTLITDVPLEEELLALCRYVRELRVREDCTEELFRELSPFNFSDRDGREKYLLAREILRRHLLND</sequence>
<dbReference type="Gene3D" id="3.30.420.10">
    <property type="entry name" value="Ribonuclease H-like superfamily/Ribonuclease H"/>
    <property type="match status" value="1"/>
</dbReference>
<dbReference type="GO" id="GO:0015074">
    <property type="term" value="P:DNA integration"/>
    <property type="evidence" value="ECO:0007669"/>
    <property type="project" value="InterPro"/>
</dbReference>
<dbReference type="InterPro" id="IPR058913">
    <property type="entry name" value="Integrase_dom_put"/>
</dbReference>
<accession>A0A6P5A5U5</accession>
<dbReference type="InterPro" id="IPR001584">
    <property type="entry name" value="Integrase_cat-core"/>
</dbReference>
<name>A0A6P5A5U5_BRABE</name>
<evidence type="ECO:0000259" key="1">
    <source>
        <dbReference type="PROSITE" id="PS50994"/>
    </source>
</evidence>
<keyword evidence="2" id="KW-1185">Reference proteome</keyword>
<dbReference type="GeneID" id="109479592"/>
<proteinExistence type="predicted"/>
<protein>
    <submittedName>
        <fullName evidence="3">Uncharacterized protein LOC109479592</fullName>
    </submittedName>
</protein>
<dbReference type="KEGG" id="bbel:109479592"/>
<dbReference type="Proteomes" id="UP000515135">
    <property type="component" value="Unplaced"/>
</dbReference>
<dbReference type="PANTHER" id="PTHR46791:SF7">
    <property type="entry name" value="INTEGRASE CATALYTIC DOMAIN-CONTAINING PROTEIN"/>
    <property type="match status" value="1"/>
</dbReference>
<dbReference type="PANTHER" id="PTHR46791">
    <property type="entry name" value="EXPRESSED PROTEIN"/>
    <property type="match status" value="1"/>
</dbReference>
<dbReference type="Pfam" id="PF24764">
    <property type="entry name" value="rva_4"/>
    <property type="match status" value="1"/>
</dbReference>
<dbReference type="InterPro" id="IPR036397">
    <property type="entry name" value="RNaseH_sf"/>
</dbReference>
<dbReference type="OrthoDB" id="2686689at2759"/>
<feature type="domain" description="Integrase catalytic" evidence="1">
    <location>
        <begin position="181"/>
        <end position="368"/>
    </location>
</feature>
<dbReference type="GO" id="GO:0003676">
    <property type="term" value="F:nucleic acid binding"/>
    <property type="evidence" value="ECO:0007669"/>
    <property type="project" value="InterPro"/>
</dbReference>
<dbReference type="RefSeq" id="XP_019637141.1">
    <property type="nucleotide sequence ID" value="XM_019781582.1"/>
</dbReference>
<evidence type="ECO:0000313" key="3">
    <source>
        <dbReference type="RefSeq" id="XP_019637141.1"/>
    </source>
</evidence>
<evidence type="ECO:0000313" key="2">
    <source>
        <dbReference type="Proteomes" id="UP000515135"/>
    </source>
</evidence>
<dbReference type="PROSITE" id="PS50994">
    <property type="entry name" value="INTEGRASE"/>
    <property type="match status" value="1"/>
</dbReference>
<dbReference type="AlphaFoldDB" id="A0A6P5A5U5"/>
<organism evidence="2 3">
    <name type="scientific">Branchiostoma belcheri</name>
    <name type="common">Amphioxus</name>
    <dbReference type="NCBI Taxonomy" id="7741"/>
    <lineage>
        <taxon>Eukaryota</taxon>
        <taxon>Metazoa</taxon>
        <taxon>Chordata</taxon>
        <taxon>Cephalochordata</taxon>
        <taxon>Leptocardii</taxon>
        <taxon>Amphioxiformes</taxon>
        <taxon>Branchiostomatidae</taxon>
        <taxon>Branchiostoma</taxon>
    </lineage>
</organism>
<gene>
    <name evidence="3" type="primary">LOC109479592</name>
</gene>
<dbReference type="SUPFAM" id="SSF53098">
    <property type="entry name" value="Ribonuclease H-like"/>
    <property type="match status" value="1"/>
</dbReference>